<keyword evidence="2" id="KW-1185">Reference proteome</keyword>
<accession>A0A7S5UXQ9</accession>
<sequence length="99" mass="10949">MCVEGLAFRDLAGRGDWSPLAADPCRSGLPPHGRRMKTKIICRKPVECISSGLVRQQDLNAIDAVLIINPDKLELPADDRPFEFVISFGDPNEDTPDRC</sequence>
<protein>
    <submittedName>
        <fullName evidence="1">Uncharacterized protein</fullName>
    </submittedName>
</protein>
<reference evidence="1" key="1">
    <citation type="submission" date="2020-01" db="EMBL/GenBank/DDBJ databases">
        <title>Patterns of diversity and host range of bacteriophage communities associated with bean-nodulatin bacteria.</title>
        <authorList>
            <person name="Vann Cauwenberghe J."/>
            <person name="Santamaria R.I."/>
            <person name="Bustos P."/>
            <person name="Juarez S."/>
            <person name="Gonzalez V."/>
        </authorList>
    </citation>
    <scope>NUCLEOTIDE SEQUENCE</scope>
</reference>
<proteinExistence type="predicted"/>
<evidence type="ECO:0000313" key="1">
    <source>
        <dbReference type="EMBL" id="QIG74625.1"/>
    </source>
</evidence>
<dbReference type="Proteomes" id="UP000623593">
    <property type="component" value="Segment"/>
</dbReference>
<gene>
    <name evidence="1" type="ORF">EVC11_043</name>
</gene>
<name>A0A7S5UXQ9_9CAUD</name>
<evidence type="ECO:0000313" key="2">
    <source>
        <dbReference type="Proteomes" id="UP000623593"/>
    </source>
</evidence>
<dbReference type="EMBL" id="MN988539">
    <property type="protein sequence ID" value="QIG74625.1"/>
    <property type="molecule type" value="Genomic_DNA"/>
</dbReference>
<organism evidence="1 2">
    <name type="scientific">Rhizobium phage RHph_I20</name>
    <dbReference type="NCBI Taxonomy" id="2509730"/>
    <lineage>
        <taxon>Viruses</taxon>
        <taxon>Duplodnaviria</taxon>
        <taxon>Heunggongvirae</taxon>
        <taxon>Uroviricota</taxon>
        <taxon>Caudoviricetes</taxon>
        <taxon>Autographivirales</taxon>
        <taxon>Autographivirales incertae sedis</taxon>
        <taxon>Morelosvirus</taxon>
        <taxon>Morelosvirus RHphI20</taxon>
    </lineage>
</organism>